<name>A0ABX7SW54_9FLAO</name>
<evidence type="ECO:0000313" key="2">
    <source>
        <dbReference type="Proteomes" id="UP000663935"/>
    </source>
</evidence>
<dbReference type="InterPro" id="IPR008979">
    <property type="entry name" value="Galactose-bd-like_sf"/>
</dbReference>
<accession>A0ABX7SW54</accession>
<protein>
    <recommendedName>
        <fullName evidence="3">Glycosyl hydrolase family 16</fullName>
    </recommendedName>
</protein>
<dbReference type="Proteomes" id="UP000663935">
    <property type="component" value="Chromosome"/>
</dbReference>
<gene>
    <name evidence="1" type="ORF">JL193_04120</name>
</gene>
<sequence length="471" mass="50682">MKTLKNIKIKYVPLLGLILMFTLSCERNLSDEAVFANNSNNPNIFIDGFSAGLDYNPFGDSKLDAFSVDTETTFRGSASMRIDVPAFGVGYAGANFPVSFPRDLTGYDALTFYAKASQAAKINEIGFGIDPDTNSKFRVALNDLPLTTNWVKYVIPIPDPSKLTAEKGMLWYAEGARNASDEGGYVFWLDEVKFEKLGTIGQSRPKLFNGEDQESRISLNNNYTISELTHTLNWAGNDITLNISPSYFSFQSSDNNVAIVNESGVVTLLSDGEAKVTASIAGVAAKGSLTISKTDVLPAPDPTKNASDVISIYSDTYTSLAGFNPGFFAGSNTGNISTQSINGNEYIDYENIDFVGTAWDGTVNVSGMDMLHLDVQLRSATGSNVLVELVDFGPDKTDNGLATDGTAGGHNITSQLIENQWVSIDIPLNGFTLSTGGGGLGSPNLNNLGYIVFVSNNNASFLVDNVYFYTN</sequence>
<keyword evidence="2" id="KW-1185">Reference proteome</keyword>
<proteinExistence type="predicted"/>
<evidence type="ECO:0000313" key="1">
    <source>
        <dbReference type="EMBL" id="QTD38484.1"/>
    </source>
</evidence>
<dbReference type="SUPFAM" id="SSF49373">
    <property type="entry name" value="Invasin/intimin cell-adhesion fragments"/>
    <property type="match status" value="1"/>
</dbReference>
<dbReference type="Gene3D" id="2.60.40.1080">
    <property type="match status" value="1"/>
</dbReference>
<evidence type="ECO:0008006" key="3">
    <source>
        <dbReference type="Google" id="ProtNLM"/>
    </source>
</evidence>
<reference evidence="1 2" key="1">
    <citation type="submission" date="2021-03" db="EMBL/GenBank/DDBJ databases">
        <title>Complete genome of Polaribacter_sp.G4M1.</title>
        <authorList>
            <person name="Jeong S.W."/>
            <person name="Bae J.W."/>
        </authorList>
    </citation>
    <scope>NUCLEOTIDE SEQUENCE [LARGE SCALE GENOMIC DNA]</scope>
    <source>
        <strain evidence="1 2">G4M1</strain>
    </source>
</reference>
<dbReference type="SUPFAM" id="SSF49785">
    <property type="entry name" value="Galactose-binding domain-like"/>
    <property type="match status" value="1"/>
</dbReference>
<dbReference type="EMBL" id="CP071795">
    <property type="protein sequence ID" value="QTD38484.1"/>
    <property type="molecule type" value="Genomic_DNA"/>
</dbReference>
<dbReference type="InterPro" id="IPR008964">
    <property type="entry name" value="Invasin/intimin_cell_adhesion"/>
</dbReference>
<dbReference type="Gene3D" id="2.60.120.430">
    <property type="entry name" value="Galactose-binding lectin"/>
    <property type="match status" value="2"/>
</dbReference>
<dbReference type="RefSeq" id="WP_207972614.1">
    <property type="nucleotide sequence ID" value="NZ_CP071795.1"/>
</dbReference>
<organism evidence="1 2">
    <name type="scientific">Polaribacter batillariae</name>
    <dbReference type="NCBI Taxonomy" id="2808900"/>
    <lineage>
        <taxon>Bacteria</taxon>
        <taxon>Pseudomonadati</taxon>
        <taxon>Bacteroidota</taxon>
        <taxon>Flavobacteriia</taxon>
        <taxon>Flavobacteriales</taxon>
        <taxon>Flavobacteriaceae</taxon>
    </lineage>
</organism>
<dbReference type="PROSITE" id="PS51257">
    <property type="entry name" value="PROKAR_LIPOPROTEIN"/>
    <property type="match status" value="1"/>
</dbReference>